<dbReference type="EMBL" id="CAKXAJ010013165">
    <property type="protein sequence ID" value="CAH2215864.1"/>
    <property type="molecule type" value="Genomic_DNA"/>
</dbReference>
<organism evidence="1 2">
    <name type="scientific">Pararge aegeria aegeria</name>
    <dbReference type="NCBI Taxonomy" id="348720"/>
    <lineage>
        <taxon>Eukaryota</taxon>
        <taxon>Metazoa</taxon>
        <taxon>Ecdysozoa</taxon>
        <taxon>Arthropoda</taxon>
        <taxon>Hexapoda</taxon>
        <taxon>Insecta</taxon>
        <taxon>Pterygota</taxon>
        <taxon>Neoptera</taxon>
        <taxon>Endopterygota</taxon>
        <taxon>Lepidoptera</taxon>
        <taxon>Glossata</taxon>
        <taxon>Ditrysia</taxon>
        <taxon>Papilionoidea</taxon>
        <taxon>Nymphalidae</taxon>
        <taxon>Satyrinae</taxon>
        <taxon>Satyrini</taxon>
        <taxon>Parargina</taxon>
        <taxon>Pararge</taxon>
    </lineage>
</organism>
<evidence type="ECO:0000313" key="1">
    <source>
        <dbReference type="EMBL" id="CAH2215864.1"/>
    </source>
</evidence>
<protein>
    <submittedName>
        <fullName evidence="1">Jg7886 protein</fullName>
    </submittedName>
</protein>
<name>A0A8S4QKP3_9NEOP</name>
<comment type="caution">
    <text evidence="1">The sequence shown here is derived from an EMBL/GenBank/DDBJ whole genome shotgun (WGS) entry which is preliminary data.</text>
</comment>
<reference evidence="1" key="1">
    <citation type="submission" date="2022-03" db="EMBL/GenBank/DDBJ databases">
        <authorList>
            <person name="Lindestad O."/>
        </authorList>
    </citation>
    <scope>NUCLEOTIDE SEQUENCE</scope>
</reference>
<gene>
    <name evidence="1" type="primary">jg7886</name>
    <name evidence="1" type="ORF">PAEG_LOCUS3948</name>
</gene>
<dbReference type="Proteomes" id="UP000838756">
    <property type="component" value="Unassembled WGS sequence"/>
</dbReference>
<keyword evidence="2" id="KW-1185">Reference proteome</keyword>
<proteinExistence type="predicted"/>
<accession>A0A8S4QKP3</accession>
<evidence type="ECO:0000313" key="2">
    <source>
        <dbReference type="Proteomes" id="UP000838756"/>
    </source>
</evidence>
<feature type="non-terminal residue" evidence="1">
    <location>
        <position position="55"/>
    </location>
</feature>
<sequence length="55" mass="6190">MKPTQCIEVNDWVSCATGLPLGSRDFSSEADLNVEVLFECEMEPHEESSYHDIVT</sequence>
<dbReference type="OrthoDB" id="10250105at2759"/>
<dbReference type="AlphaFoldDB" id="A0A8S4QKP3"/>